<evidence type="ECO:0000313" key="2">
    <source>
        <dbReference type="Proteomes" id="UP000574369"/>
    </source>
</evidence>
<gene>
    <name evidence="1" type="ORF">FHS28_004322</name>
</gene>
<dbReference type="Proteomes" id="UP000574369">
    <property type="component" value="Unassembled WGS sequence"/>
</dbReference>
<reference evidence="1 2" key="1">
    <citation type="submission" date="2020-08" db="EMBL/GenBank/DDBJ databases">
        <title>Genomic Encyclopedia of Type Strains, Phase III (KMG-III): the genomes of soil and plant-associated and newly described type strains.</title>
        <authorList>
            <person name="Whitman W."/>
        </authorList>
    </citation>
    <scope>NUCLEOTIDE SEQUENCE [LARGE SCALE GENOMIC DNA]</scope>
    <source>
        <strain evidence="1 2">CECT 7247</strain>
    </source>
</reference>
<accession>A0ABR6GXR1</accession>
<proteinExistence type="predicted"/>
<evidence type="ECO:0008006" key="3">
    <source>
        <dbReference type="Google" id="ProtNLM"/>
    </source>
</evidence>
<comment type="caution">
    <text evidence="1">The sequence shown here is derived from an EMBL/GenBank/DDBJ whole genome shotgun (WGS) entry which is preliminary data.</text>
</comment>
<evidence type="ECO:0000313" key="1">
    <source>
        <dbReference type="EMBL" id="MBB3196897.1"/>
    </source>
</evidence>
<protein>
    <recommendedName>
        <fullName evidence="3">DUF4258 domain-containing protein</fullName>
    </recommendedName>
</protein>
<organism evidence="1 2">
    <name type="scientific">Roseateles terrae</name>
    <dbReference type="NCBI Taxonomy" id="431060"/>
    <lineage>
        <taxon>Bacteria</taxon>
        <taxon>Pseudomonadati</taxon>
        <taxon>Pseudomonadota</taxon>
        <taxon>Betaproteobacteria</taxon>
        <taxon>Burkholderiales</taxon>
        <taxon>Sphaerotilaceae</taxon>
        <taxon>Roseateles</taxon>
    </lineage>
</organism>
<dbReference type="EMBL" id="JACHXO010000009">
    <property type="protein sequence ID" value="MBB3196897.1"/>
    <property type="molecule type" value="Genomic_DNA"/>
</dbReference>
<name>A0ABR6GXR1_9BURK</name>
<sequence length="105" mass="11541">MEVNAVGYSNEGYQANNRRLSRVSRHAEKRAQQRCIDKSSLPLVLAYGQREFDGEGGIRYLMTADSIASLRRAVGHTQRVDALAGVYAVVSAEDSTLITVGHRFG</sequence>
<dbReference type="RefSeq" id="WP_088453843.1">
    <property type="nucleotide sequence ID" value="NZ_JACHXO010000009.1"/>
</dbReference>
<keyword evidence="2" id="KW-1185">Reference proteome</keyword>